<gene>
    <name evidence="4" type="ORF">WDZ17_00660</name>
</gene>
<dbReference type="EMBL" id="JBBIAA010000001">
    <property type="protein sequence ID" value="MEJ5943804.1"/>
    <property type="molecule type" value="Genomic_DNA"/>
</dbReference>
<feature type="region of interest" description="Disordered" evidence="1">
    <location>
        <begin position="97"/>
        <end position="159"/>
    </location>
</feature>
<evidence type="ECO:0000256" key="2">
    <source>
        <dbReference type="SAM" id="SignalP"/>
    </source>
</evidence>
<dbReference type="Proteomes" id="UP001387100">
    <property type="component" value="Unassembled WGS sequence"/>
</dbReference>
<feature type="chain" id="PRO_5047221149" evidence="2">
    <location>
        <begin position="38"/>
        <end position="243"/>
    </location>
</feature>
<sequence length="243" mass="23979">MRTTPARRPVGRSLATTTALLAGGGLLALGSALPASATSVDEPDSFTSAFTAELTPGAVVDADGEATGGDPDGSGTMELRINSDDEVVCYDITTQDVEPPYESPARTATHVHEAPQGRPGPPRLAFPNPEGEGSTRTSSGCLQGPFTTGIEGDDGEDTGASFSLAEIEADPAAFFGDTHTASAVPGAVRGQLVQVPVGGADTGAGGVADDGAPTAALVGGAGLVAAGAVGAVLLRRRAVAQQG</sequence>
<evidence type="ECO:0000259" key="3">
    <source>
        <dbReference type="SMART" id="SM00754"/>
    </source>
</evidence>
<protein>
    <submittedName>
        <fullName evidence="4">CHRD domain-containing protein</fullName>
    </submittedName>
</protein>
<reference evidence="4 5" key="1">
    <citation type="journal article" date="2017" name="Int. J. Syst. Evol. Microbiol.">
        <title>Pseudokineococcus basanitobsidens sp. nov., isolated from volcanic rock.</title>
        <authorList>
            <person name="Lee D.W."/>
            <person name="Park M.Y."/>
            <person name="Kim J.J."/>
            <person name="Kim B.S."/>
        </authorList>
    </citation>
    <scope>NUCLEOTIDE SEQUENCE [LARGE SCALE GENOMIC DNA]</scope>
    <source>
        <strain evidence="4 5">DSM 103726</strain>
    </source>
</reference>
<keyword evidence="2" id="KW-0732">Signal</keyword>
<dbReference type="SMART" id="SM00754">
    <property type="entry name" value="CHRD"/>
    <property type="match status" value="1"/>
</dbReference>
<dbReference type="Pfam" id="PF07452">
    <property type="entry name" value="CHRD"/>
    <property type="match status" value="1"/>
</dbReference>
<dbReference type="InterPro" id="IPR010895">
    <property type="entry name" value="CHRD"/>
</dbReference>
<evidence type="ECO:0000313" key="4">
    <source>
        <dbReference type="EMBL" id="MEJ5943804.1"/>
    </source>
</evidence>
<evidence type="ECO:0000313" key="5">
    <source>
        <dbReference type="Proteomes" id="UP001387100"/>
    </source>
</evidence>
<organism evidence="4 5">
    <name type="scientific">Pseudokineococcus basanitobsidens</name>
    <dbReference type="NCBI Taxonomy" id="1926649"/>
    <lineage>
        <taxon>Bacteria</taxon>
        <taxon>Bacillati</taxon>
        <taxon>Actinomycetota</taxon>
        <taxon>Actinomycetes</taxon>
        <taxon>Kineosporiales</taxon>
        <taxon>Kineosporiaceae</taxon>
        <taxon>Pseudokineococcus</taxon>
    </lineage>
</organism>
<comment type="caution">
    <text evidence="4">The sequence shown here is derived from an EMBL/GenBank/DDBJ whole genome shotgun (WGS) entry which is preliminary data.</text>
</comment>
<accession>A0ABU8RFQ4</accession>
<dbReference type="RefSeq" id="WP_339573196.1">
    <property type="nucleotide sequence ID" value="NZ_JBBIAA010000001.1"/>
</dbReference>
<feature type="signal peptide" evidence="2">
    <location>
        <begin position="1"/>
        <end position="37"/>
    </location>
</feature>
<keyword evidence="5" id="KW-1185">Reference proteome</keyword>
<proteinExistence type="predicted"/>
<feature type="domain" description="CHRD" evidence="3">
    <location>
        <begin position="48"/>
        <end position="194"/>
    </location>
</feature>
<evidence type="ECO:0000256" key="1">
    <source>
        <dbReference type="SAM" id="MobiDB-lite"/>
    </source>
</evidence>
<name>A0ABU8RFQ4_9ACTN</name>